<keyword evidence="6" id="KW-1185">Reference proteome</keyword>
<evidence type="ECO:0000313" key="5">
    <source>
        <dbReference type="EMBL" id="KAK7071761.1"/>
    </source>
</evidence>
<dbReference type="Pfam" id="PF00023">
    <property type="entry name" value="Ank"/>
    <property type="match status" value="1"/>
</dbReference>
<feature type="repeat" description="ANK" evidence="3">
    <location>
        <begin position="68"/>
        <end position="100"/>
    </location>
</feature>
<dbReference type="Pfam" id="PF13637">
    <property type="entry name" value="Ank_4"/>
    <property type="match status" value="1"/>
</dbReference>
<keyword evidence="2 3" id="KW-0040">ANK repeat</keyword>
<gene>
    <name evidence="5" type="ORF">SK128_019118</name>
</gene>
<evidence type="ECO:0000256" key="3">
    <source>
        <dbReference type="PROSITE-ProRule" id="PRU00023"/>
    </source>
</evidence>
<dbReference type="SUPFAM" id="SSF48403">
    <property type="entry name" value="Ankyrin repeat"/>
    <property type="match status" value="2"/>
</dbReference>
<feature type="non-terminal residue" evidence="5">
    <location>
        <position position="435"/>
    </location>
</feature>
<reference evidence="5 6" key="1">
    <citation type="submission" date="2023-11" db="EMBL/GenBank/DDBJ databases">
        <title>Halocaridina rubra genome assembly.</title>
        <authorList>
            <person name="Smith C."/>
        </authorList>
    </citation>
    <scope>NUCLEOTIDE SEQUENCE [LARGE SCALE GENOMIC DNA]</scope>
    <source>
        <strain evidence="5">EP-1</strain>
        <tissue evidence="5">Whole</tissue>
    </source>
</reference>
<name>A0AAN8WT05_HALRR</name>
<keyword evidence="1" id="KW-0677">Repeat</keyword>
<dbReference type="PANTHER" id="PTHR24198">
    <property type="entry name" value="ANKYRIN REPEAT AND PROTEIN KINASE DOMAIN-CONTAINING PROTEIN"/>
    <property type="match status" value="1"/>
</dbReference>
<organism evidence="5 6">
    <name type="scientific">Halocaridina rubra</name>
    <name type="common">Hawaiian red shrimp</name>
    <dbReference type="NCBI Taxonomy" id="373956"/>
    <lineage>
        <taxon>Eukaryota</taxon>
        <taxon>Metazoa</taxon>
        <taxon>Ecdysozoa</taxon>
        <taxon>Arthropoda</taxon>
        <taxon>Crustacea</taxon>
        <taxon>Multicrustacea</taxon>
        <taxon>Malacostraca</taxon>
        <taxon>Eumalacostraca</taxon>
        <taxon>Eucarida</taxon>
        <taxon>Decapoda</taxon>
        <taxon>Pleocyemata</taxon>
        <taxon>Caridea</taxon>
        <taxon>Atyoidea</taxon>
        <taxon>Atyidae</taxon>
        <taxon>Halocaridina</taxon>
    </lineage>
</organism>
<dbReference type="SMART" id="SM00248">
    <property type="entry name" value="ANK"/>
    <property type="match status" value="6"/>
</dbReference>
<evidence type="ECO:0000256" key="1">
    <source>
        <dbReference type="ARBA" id="ARBA00022737"/>
    </source>
</evidence>
<dbReference type="PRINTS" id="PR01415">
    <property type="entry name" value="ANKYRIN"/>
</dbReference>
<feature type="compositionally biased region" description="Polar residues" evidence="4">
    <location>
        <begin position="10"/>
        <end position="20"/>
    </location>
</feature>
<evidence type="ECO:0000313" key="6">
    <source>
        <dbReference type="Proteomes" id="UP001381693"/>
    </source>
</evidence>
<feature type="region of interest" description="Disordered" evidence="4">
    <location>
        <begin position="1"/>
        <end position="22"/>
    </location>
</feature>
<dbReference type="Gene3D" id="1.25.40.20">
    <property type="entry name" value="Ankyrin repeat-containing domain"/>
    <property type="match status" value="2"/>
</dbReference>
<sequence length="435" mass="47951">MTADIEKQDNTPLITMTAPKSQPEEGSVYKDIMDLIKADNDNGLKSLRIKYGENCVLQPRHPPELAVQSTTPLHIAAEKGALKCLQFLLDIPSSPDVLDLPDYDGRTPLMVAVAKAQPRAVEMLLKAGAHVNARNNKGQSSLHLLVFALQREVLSEVALQEILDILLKHENIDLEPHSDSNLTPLATASTRLPEEDGAPRKSHLITFCKKLVKVGASLRASAGDGTVEEVLQKKRALTSILMEIILPPAPSRPFASEFLDMIILGKSTDELKDFLKNKDARIAVNYRLGSQTLLFRAVDKGDEELVKYLLATGANSWASEVTGELPIFRAVARSNYKLLDHLINHMKSNKKEVDLQDYTFTLIQKLMESAKKVKECTPEESQSKCLERLLKSDVLLNLNQERIAGTSKTTPLHVAASFNNQEALSALLSHGAFLG</sequence>
<dbReference type="PROSITE" id="PS50088">
    <property type="entry name" value="ANK_REPEAT"/>
    <property type="match status" value="3"/>
</dbReference>
<dbReference type="PANTHER" id="PTHR24198:SF165">
    <property type="entry name" value="ANKYRIN REPEAT-CONTAINING PROTEIN-RELATED"/>
    <property type="match status" value="1"/>
</dbReference>
<protein>
    <submittedName>
        <fullName evidence="5">Uncharacterized protein</fullName>
    </submittedName>
</protein>
<dbReference type="InterPro" id="IPR002110">
    <property type="entry name" value="Ankyrin_rpt"/>
</dbReference>
<feature type="repeat" description="ANK" evidence="3">
    <location>
        <begin position="104"/>
        <end position="136"/>
    </location>
</feature>
<dbReference type="InterPro" id="IPR036770">
    <property type="entry name" value="Ankyrin_rpt-contain_sf"/>
</dbReference>
<dbReference type="EMBL" id="JAXCGZ010013963">
    <property type="protein sequence ID" value="KAK7071761.1"/>
    <property type="molecule type" value="Genomic_DNA"/>
</dbReference>
<comment type="caution">
    <text evidence="5">The sequence shown here is derived from an EMBL/GenBank/DDBJ whole genome shotgun (WGS) entry which is preliminary data.</text>
</comment>
<dbReference type="AlphaFoldDB" id="A0AAN8WT05"/>
<evidence type="ECO:0000256" key="2">
    <source>
        <dbReference type="ARBA" id="ARBA00023043"/>
    </source>
</evidence>
<dbReference type="Proteomes" id="UP001381693">
    <property type="component" value="Unassembled WGS sequence"/>
</dbReference>
<dbReference type="Pfam" id="PF12796">
    <property type="entry name" value="Ank_2"/>
    <property type="match status" value="1"/>
</dbReference>
<dbReference type="PROSITE" id="PS50297">
    <property type="entry name" value="ANK_REP_REGION"/>
    <property type="match status" value="3"/>
</dbReference>
<proteinExistence type="predicted"/>
<evidence type="ECO:0000256" key="4">
    <source>
        <dbReference type="SAM" id="MobiDB-lite"/>
    </source>
</evidence>
<feature type="repeat" description="ANK" evidence="3">
    <location>
        <begin position="407"/>
        <end position="435"/>
    </location>
</feature>
<accession>A0AAN8WT05</accession>